<dbReference type="Proteomes" id="UP000282184">
    <property type="component" value="Unassembled WGS sequence"/>
</dbReference>
<gene>
    <name evidence="2" type="ORF">EJV47_22190</name>
</gene>
<dbReference type="OrthoDB" id="9151249at2"/>
<dbReference type="EMBL" id="RXOF01000016">
    <property type="protein sequence ID" value="RTQ46242.1"/>
    <property type="molecule type" value="Genomic_DNA"/>
</dbReference>
<keyword evidence="3" id="KW-1185">Reference proteome</keyword>
<accession>A0A3S0IK69</accession>
<comment type="caution">
    <text evidence="2">The sequence shown here is derived from an EMBL/GenBank/DDBJ whole genome shotgun (WGS) entry which is preliminary data.</text>
</comment>
<organism evidence="2 3">
    <name type="scientific">Hymenobacter gummosus</name>
    <dbReference type="NCBI Taxonomy" id="1776032"/>
    <lineage>
        <taxon>Bacteria</taxon>
        <taxon>Pseudomonadati</taxon>
        <taxon>Bacteroidota</taxon>
        <taxon>Cytophagia</taxon>
        <taxon>Cytophagales</taxon>
        <taxon>Hymenobacteraceae</taxon>
        <taxon>Hymenobacter</taxon>
    </lineage>
</organism>
<name>A0A3S0IK69_9BACT</name>
<dbReference type="Pfam" id="PF05117">
    <property type="entry name" value="DUF695"/>
    <property type="match status" value="1"/>
</dbReference>
<dbReference type="InterPro" id="IPR016097">
    <property type="entry name" value="DUF695"/>
</dbReference>
<evidence type="ECO:0000313" key="2">
    <source>
        <dbReference type="EMBL" id="RTQ46242.1"/>
    </source>
</evidence>
<evidence type="ECO:0000313" key="3">
    <source>
        <dbReference type="Proteomes" id="UP000282184"/>
    </source>
</evidence>
<dbReference type="AlphaFoldDB" id="A0A3S0IK69"/>
<feature type="domain" description="DUF695" evidence="1">
    <location>
        <begin position="235"/>
        <end position="354"/>
    </location>
</feature>
<sequence length="360" mass="41261">MQTLPELAQRQQDLYSDFWQWFGANHQRFFDAVKRHDNLDEEFFDELSPQLDEVNPDYYFLVGMDDDTAELVITVDGAVQNIVFAEELVAAAPSLPGWRFVALKPAVGDSISLTMDGRAYNADNLSFYATTSSAYPDEIDLTFVYADWQPADEDAIRTGVLIFLDNYLGELSLATQIDETAVVGPAAATGELIPLSKLQDYLHWRQQEFVEKYEGLRRDTDEDTYAGFEAELENGNPLLAVFNTDLLNWDSTPSHPWIARLDFVYGDETTAKGMPDEAAYALLNELEDLIVQELPDFEGYLNIGRETGNGVRRLYLACKDFRKPSKVFYFLRQAYAEQFDISFDVYKDKYWRTFDRSRQV</sequence>
<evidence type="ECO:0000259" key="1">
    <source>
        <dbReference type="Pfam" id="PF05117"/>
    </source>
</evidence>
<proteinExistence type="predicted"/>
<reference evidence="2 3" key="1">
    <citation type="submission" date="2018-12" db="EMBL/GenBank/DDBJ databases">
        <title>Hymenobacter gummosus sp. nov., isolated from a spring.</title>
        <authorList>
            <person name="Nie L."/>
        </authorList>
    </citation>
    <scope>NUCLEOTIDE SEQUENCE [LARGE SCALE GENOMIC DNA]</scope>
    <source>
        <strain evidence="2 3">KCTC 52166</strain>
    </source>
</reference>
<dbReference type="RefSeq" id="WP_126695406.1">
    <property type="nucleotide sequence ID" value="NZ_RXOF01000016.1"/>
</dbReference>
<protein>
    <submittedName>
        <fullName evidence="2">DUF695 domain-containing protein</fullName>
    </submittedName>
</protein>